<dbReference type="GO" id="GO:0009279">
    <property type="term" value="C:cell outer membrane"/>
    <property type="evidence" value="ECO:0007669"/>
    <property type="project" value="UniProtKB-SubCell"/>
</dbReference>
<feature type="compositionally biased region" description="Acidic residues" evidence="4">
    <location>
        <begin position="1"/>
        <end position="10"/>
    </location>
</feature>
<comment type="caution">
    <text evidence="6">The sequence shown here is derived from an EMBL/GenBank/DDBJ whole genome shotgun (WGS) entry which is preliminary data.</text>
</comment>
<protein>
    <submittedName>
        <fullName evidence="6">TonB-dependent receptor</fullName>
    </submittedName>
</protein>
<keyword evidence="3" id="KW-0998">Cell outer membrane</keyword>
<proteinExistence type="predicted"/>
<evidence type="ECO:0000256" key="1">
    <source>
        <dbReference type="ARBA" id="ARBA00004442"/>
    </source>
</evidence>
<keyword evidence="7" id="KW-1185">Reference proteome</keyword>
<evidence type="ECO:0000259" key="5">
    <source>
        <dbReference type="Pfam" id="PF00593"/>
    </source>
</evidence>
<feature type="region of interest" description="Disordered" evidence="4">
    <location>
        <begin position="1"/>
        <end position="38"/>
    </location>
</feature>
<keyword evidence="6" id="KW-0675">Receptor</keyword>
<dbReference type="Gene3D" id="2.40.170.20">
    <property type="entry name" value="TonB-dependent receptor, beta-barrel domain"/>
    <property type="match status" value="1"/>
</dbReference>
<dbReference type="Proteomes" id="UP000536835">
    <property type="component" value="Unassembled WGS sequence"/>
</dbReference>
<evidence type="ECO:0000313" key="6">
    <source>
        <dbReference type="EMBL" id="NNU17321.1"/>
    </source>
</evidence>
<feature type="domain" description="TonB-dependent receptor-like beta-barrel" evidence="5">
    <location>
        <begin position="333"/>
        <end position="834"/>
    </location>
</feature>
<dbReference type="EMBL" id="JABFCX010000003">
    <property type="protein sequence ID" value="NNU17321.1"/>
    <property type="molecule type" value="Genomic_DNA"/>
</dbReference>
<reference evidence="6 7" key="1">
    <citation type="submission" date="2020-05" db="EMBL/GenBank/DDBJ databases">
        <title>Parvularcula mediterraneae sp. nov., isolated from polypropylene straw from shallow seawater of the seashore of Laganas in Zakynthos island, Greece.</title>
        <authorList>
            <person name="Szabo I."/>
            <person name="Al-Omari J."/>
            <person name="Rado J."/>
            <person name="Szerdahelyi G.S."/>
        </authorList>
    </citation>
    <scope>NUCLEOTIDE SEQUENCE [LARGE SCALE GENOMIC DNA]</scope>
    <source>
        <strain evidence="6 7">ZS-1/3</strain>
    </source>
</reference>
<evidence type="ECO:0000256" key="3">
    <source>
        <dbReference type="ARBA" id="ARBA00023237"/>
    </source>
</evidence>
<organism evidence="6 7">
    <name type="scientific">Parvularcula mediterranea</name>
    <dbReference type="NCBI Taxonomy" id="2732508"/>
    <lineage>
        <taxon>Bacteria</taxon>
        <taxon>Pseudomonadati</taxon>
        <taxon>Pseudomonadota</taxon>
        <taxon>Alphaproteobacteria</taxon>
        <taxon>Parvularculales</taxon>
        <taxon>Parvularculaceae</taxon>
        <taxon>Parvularcula</taxon>
    </lineage>
</organism>
<dbReference type="InterPro" id="IPR036942">
    <property type="entry name" value="Beta-barrel_TonB_sf"/>
</dbReference>
<sequence length="863" mass="94299">MTLTYEDDEQITQADRDWSRGTGIATTTSNPLRRIQPGDFSGDLPNFGSLGIGDLIPTDNAGLTLSADEQALVARAQGASSRTVLEDPRFWLTSQEGSIAPTFGGRSVTYVDINGNGIADCQESRAGQTGFLAGCWFVDGAGQVQVFQDGLIATGGLTGAGGNGGRLSTDRDTLFPETDRFVANFNTTYDVTDNFRLFYESKYVLSESSTFAEIDTFYDTLFIPSDNPFIPTALDPVVDVTGGLLLTQDPVGFSDDNPTVNERETIRLVGGFQWDYADNHSLEFSANWGQFKNTQETTGLYLDRVFAAIDAVEDTNGEIVCRSDLDPNAFYEIDYFTAGNGYANGGFASNRYYSFTPGDGQCQPFNPFGAYAASDAARNFITSQLENELTLTQTVIDIIATGLLDYEILDTFLDGPIGYAAGFEYRDEFSSNKLDPLTLGTLPVGTPFTAGDNVNDVDDFLFSFTSIDNTQQFNSGGEFDVMEVFGEVQFPIFRDRPFAKELTIDAAIRVADYSTIGSATTWKVGGSWAPFEDLSFRATVSEAVRAPNIQELFDPALPITVNQDRDPCDPNNVADGTQFREANCIAGLNAAITDGTTVTDGSGNLIWQNPLTARFSGVSGGNPNLQEETSESLTIGAVYQPSFIDGLSVTLDYWSIEISDAIDAVAADDILRGCYDSADFPNVPFCSQFTRRGDGGLNFLNSGQTNFAQLEASGYDVAANYRFDVGENRFGVALVGTYQETLDRFFNPLDLTEVNPEVGEIQIPEYSGNVTLSWNRGPLSTRAQVTYQDRQSVDEIEDIGLYDMPFFDETYILDVNASYELSDKLNVYGGINNVFDEEPFSTQTAWPVGPRGRYFFVGLTYTH</sequence>
<gene>
    <name evidence="6" type="ORF">HK107_13400</name>
</gene>
<dbReference type="PANTHER" id="PTHR47234">
    <property type="match status" value="1"/>
</dbReference>
<comment type="subcellular location">
    <subcellularLocation>
        <location evidence="1">Cell outer membrane</location>
    </subcellularLocation>
</comment>
<name>A0A7Y3RPH3_9PROT</name>
<evidence type="ECO:0000256" key="2">
    <source>
        <dbReference type="ARBA" id="ARBA00023136"/>
    </source>
</evidence>
<evidence type="ECO:0000313" key="7">
    <source>
        <dbReference type="Proteomes" id="UP000536835"/>
    </source>
</evidence>
<dbReference type="InterPro" id="IPR000531">
    <property type="entry name" value="Beta-barrel_TonB"/>
</dbReference>
<dbReference type="SUPFAM" id="SSF56935">
    <property type="entry name" value="Porins"/>
    <property type="match status" value="1"/>
</dbReference>
<dbReference type="PANTHER" id="PTHR47234:SF2">
    <property type="entry name" value="TONB-DEPENDENT RECEPTOR"/>
    <property type="match status" value="1"/>
</dbReference>
<dbReference type="AlphaFoldDB" id="A0A7Y3RPH3"/>
<evidence type="ECO:0000256" key="4">
    <source>
        <dbReference type="SAM" id="MobiDB-lite"/>
    </source>
</evidence>
<dbReference type="Pfam" id="PF00593">
    <property type="entry name" value="TonB_dep_Rec_b-barrel"/>
    <property type="match status" value="1"/>
</dbReference>
<keyword evidence="2" id="KW-0472">Membrane</keyword>
<accession>A0A7Y3RPH3</accession>